<feature type="transmembrane region" description="Helical" evidence="8">
    <location>
        <begin position="165"/>
        <end position="184"/>
    </location>
</feature>
<accession>A0A0P6WU82</accession>
<evidence type="ECO:0000256" key="1">
    <source>
        <dbReference type="ARBA" id="ARBA00004651"/>
    </source>
</evidence>
<evidence type="ECO:0000256" key="2">
    <source>
        <dbReference type="ARBA" id="ARBA00022475"/>
    </source>
</evidence>
<evidence type="ECO:0000256" key="3">
    <source>
        <dbReference type="ARBA" id="ARBA00022676"/>
    </source>
</evidence>
<comment type="caution">
    <text evidence="9">The sequence shown here is derived from an EMBL/GenBank/DDBJ whole genome shotgun (WGS) entry which is preliminary data.</text>
</comment>
<evidence type="ECO:0000313" key="9">
    <source>
        <dbReference type="EMBL" id="KPL72718.1"/>
    </source>
</evidence>
<dbReference type="GO" id="GO:0016763">
    <property type="term" value="F:pentosyltransferase activity"/>
    <property type="evidence" value="ECO:0007669"/>
    <property type="project" value="TreeGrafter"/>
</dbReference>
<feature type="transmembrane region" description="Helical" evidence="8">
    <location>
        <begin position="88"/>
        <end position="106"/>
    </location>
</feature>
<feature type="transmembrane region" description="Helical" evidence="8">
    <location>
        <begin position="262"/>
        <end position="281"/>
    </location>
</feature>
<comment type="subcellular location">
    <subcellularLocation>
        <location evidence="1">Cell membrane</location>
        <topology evidence="1">Multi-pass membrane protein</topology>
    </subcellularLocation>
</comment>
<dbReference type="GO" id="GO:0010041">
    <property type="term" value="P:response to iron(III) ion"/>
    <property type="evidence" value="ECO:0007669"/>
    <property type="project" value="TreeGrafter"/>
</dbReference>
<feature type="transmembrane region" description="Helical" evidence="8">
    <location>
        <begin position="204"/>
        <end position="224"/>
    </location>
</feature>
<organism evidence="9 10">
    <name type="scientific">Leptolinea tardivitalis</name>
    <dbReference type="NCBI Taxonomy" id="229920"/>
    <lineage>
        <taxon>Bacteria</taxon>
        <taxon>Bacillati</taxon>
        <taxon>Chloroflexota</taxon>
        <taxon>Anaerolineae</taxon>
        <taxon>Anaerolineales</taxon>
        <taxon>Anaerolineaceae</taxon>
        <taxon>Leptolinea</taxon>
    </lineage>
</organism>
<dbReference type="InterPro" id="IPR050297">
    <property type="entry name" value="LipidA_mod_glycosyltrf_83"/>
</dbReference>
<dbReference type="PANTHER" id="PTHR33908:SF3">
    <property type="entry name" value="UNDECAPRENYL PHOSPHATE-ALPHA-4-AMINO-4-DEOXY-L-ARABINOSE ARABINOSYL TRANSFERASE"/>
    <property type="match status" value="1"/>
</dbReference>
<feature type="transmembrane region" description="Helical" evidence="8">
    <location>
        <begin position="12"/>
        <end position="32"/>
    </location>
</feature>
<sequence>MIRFPGRDNLRRALFHPLTGIITGAAAIRLIGISTRGIQYDDAFSILLAGRPLAEIMKGTAADTMPPLYYLILHLWQQLGTSVAFQRLPGIVFSLGIILVSYSLVNRLAGRQAAIWTAAILAVSPLQFYHAQDIRMYSLATLFILGWDWFAIQMDRVEDPIKMPVWKWLLMVICGAGALYSHALAGFGLLAPFGYYLCKKDRKRLISCFAAGVFSLVLYFPWLVMVPGQIAKVQHAFWTPVPGIVEVIQAVIMVLGDIPSPAWVLGFVLFAILMITILCGMEFFRHKQDNAPLLFFTLMTLIPPICLFLLSYLMRPMFVPRGFLSGYVGISACIGVLGSRSRKIEQILIGGLILVSSLVTLPVSINYESFPRSPFQPASQYLLSEMKNDDIVLHDNKLSFFPFQVYAPGLNQRFLADQPGSANDTLARQTSDALHLTSFIYIDPDDAVQGFSRIFFVVFSQTIQEYSTTGGHPVIRNLDLKFGKPIEHAFGDLLILEYHSVRDD</sequence>
<feature type="transmembrane region" description="Helical" evidence="8">
    <location>
        <begin position="136"/>
        <end position="153"/>
    </location>
</feature>
<proteinExistence type="predicted"/>
<dbReference type="RefSeq" id="WP_062421210.1">
    <property type="nucleotide sequence ID" value="NZ_BBYA01000008.1"/>
</dbReference>
<dbReference type="STRING" id="229920.ADM99_06460"/>
<evidence type="ECO:0000256" key="5">
    <source>
        <dbReference type="ARBA" id="ARBA00022692"/>
    </source>
</evidence>
<evidence type="ECO:0000256" key="8">
    <source>
        <dbReference type="SAM" id="Phobius"/>
    </source>
</evidence>
<feature type="transmembrane region" description="Helical" evidence="8">
    <location>
        <begin position="293"/>
        <end position="312"/>
    </location>
</feature>
<evidence type="ECO:0000256" key="6">
    <source>
        <dbReference type="ARBA" id="ARBA00022989"/>
    </source>
</evidence>
<feature type="transmembrane region" description="Helical" evidence="8">
    <location>
        <begin position="347"/>
        <end position="367"/>
    </location>
</feature>
<keyword evidence="3" id="KW-0328">Glycosyltransferase</keyword>
<dbReference type="GO" id="GO:0009103">
    <property type="term" value="P:lipopolysaccharide biosynthetic process"/>
    <property type="evidence" value="ECO:0007669"/>
    <property type="project" value="UniProtKB-ARBA"/>
</dbReference>
<dbReference type="GO" id="GO:0005886">
    <property type="term" value="C:plasma membrane"/>
    <property type="evidence" value="ECO:0007669"/>
    <property type="project" value="UniProtKB-SubCell"/>
</dbReference>
<dbReference type="Proteomes" id="UP000050430">
    <property type="component" value="Unassembled WGS sequence"/>
</dbReference>
<protein>
    <submittedName>
        <fullName evidence="9">Uncharacterized protein</fullName>
    </submittedName>
</protein>
<evidence type="ECO:0000256" key="7">
    <source>
        <dbReference type="ARBA" id="ARBA00023136"/>
    </source>
</evidence>
<dbReference type="PANTHER" id="PTHR33908">
    <property type="entry name" value="MANNOSYLTRANSFERASE YKCB-RELATED"/>
    <property type="match status" value="1"/>
</dbReference>
<feature type="transmembrane region" description="Helical" evidence="8">
    <location>
        <begin position="318"/>
        <end position="338"/>
    </location>
</feature>
<dbReference type="EMBL" id="LGCK01000007">
    <property type="protein sequence ID" value="KPL72718.1"/>
    <property type="molecule type" value="Genomic_DNA"/>
</dbReference>
<dbReference type="AlphaFoldDB" id="A0A0P6WU82"/>
<keyword evidence="4" id="KW-0808">Transferase</keyword>
<gene>
    <name evidence="9" type="ORF">ADM99_06460</name>
</gene>
<reference evidence="9 10" key="1">
    <citation type="submission" date="2015-07" db="EMBL/GenBank/DDBJ databases">
        <title>Genome sequence of Leptolinea tardivitalis DSM 16556.</title>
        <authorList>
            <person name="Hemp J."/>
            <person name="Ward L.M."/>
            <person name="Pace L.A."/>
            <person name="Fischer W.W."/>
        </authorList>
    </citation>
    <scope>NUCLEOTIDE SEQUENCE [LARGE SCALE GENOMIC DNA]</scope>
    <source>
        <strain evidence="9 10">YMTK-2</strain>
    </source>
</reference>
<dbReference type="OrthoDB" id="149990at2"/>
<keyword evidence="5 8" id="KW-0812">Transmembrane</keyword>
<keyword evidence="7 8" id="KW-0472">Membrane</keyword>
<evidence type="ECO:0000313" key="10">
    <source>
        <dbReference type="Proteomes" id="UP000050430"/>
    </source>
</evidence>
<name>A0A0P6WU82_9CHLR</name>
<keyword evidence="10" id="KW-1185">Reference proteome</keyword>
<keyword evidence="6 8" id="KW-1133">Transmembrane helix</keyword>
<keyword evidence="2" id="KW-1003">Cell membrane</keyword>
<evidence type="ECO:0000256" key="4">
    <source>
        <dbReference type="ARBA" id="ARBA00022679"/>
    </source>
</evidence>